<feature type="non-terminal residue" evidence="3">
    <location>
        <position position="137"/>
    </location>
</feature>
<comment type="caution">
    <text evidence="3">The sequence shown here is derived from an EMBL/GenBank/DDBJ whole genome shotgun (WGS) entry which is preliminary data.</text>
</comment>
<evidence type="ECO:0000259" key="2">
    <source>
        <dbReference type="Pfam" id="PF12773"/>
    </source>
</evidence>
<dbReference type="RefSeq" id="WP_157655496.1">
    <property type="nucleotide sequence ID" value="NZ_LPIX01000064.1"/>
</dbReference>
<protein>
    <recommendedName>
        <fullName evidence="2">DZANK-type domain-containing protein</fullName>
    </recommendedName>
</protein>
<dbReference type="Gene3D" id="3.30.70.1230">
    <property type="entry name" value="Nucleotide cyclase"/>
    <property type="match status" value="1"/>
</dbReference>
<name>A0A125G803_9BURK</name>
<sequence length="137" mass="14268">MHCANCGFENLAGARFCEACGAGLSRACPRCGHDASPSARFCNACGASLNDAPDVRDAPSPRPGPEAAPSSAPVPPSPAPIHYTPHHLAERIRAEQAAMEARGETAGERKTITALFADMAGSTALIHDLDPEEAHRL</sequence>
<evidence type="ECO:0000256" key="1">
    <source>
        <dbReference type="SAM" id="MobiDB-lite"/>
    </source>
</evidence>
<accession>A0A125G803</accession>
<evidence type="ECO:0000313" key="3">
    <source>
        <dbReference type="EMBL" id="KWE00898.1"/>
    </source>
</evidence>
<dbReference type="AlphaFoldDB" id="A0A125G803"/>
<dbReference type="InterPro" id="IPR029787">
    <property type="entry name" value="Nucleotide_cyclase"/>
</dbReference>
<feature type="compositionally biased region" description="Pro residues" evidence="1">
    <location>
        <begin position="60"/>
        <end position="79"/>
    </location>
</feature>
<dbReference type="InterPro" id="IPR025874">
    <property type="entry name" value="DZR"/>
</dbReference>
<dbReference type="Proteomes" id="UP000062998">
    <property type="component" value="Unassembled WGS sequence"/>
</dbReference>
<reference evidence="3 4" key="1">
    <citation type="submission" date="2015-11" db="EMBL/GenBank/DDBJ databases">
        <title>Expanding the genomic diversity of Burkholderia species for the development of highly accurate diagnostics.</title>
        <authorList>
            <person name="Sahl J."/>
            <person name="Keim P."/>
            <person name="Wagner D."/>
        </authorList>
    </citation>
    <scope>NUCLEOTIDE SEQUENCE [LARGE SCALE GENOMIC DNA]</scope>
    <source>
        <strain evidence="3 4">MSMB2167WGS</strain>
    </source>
</reference>
<gene>
    <name evidence="3" type="ORF">WL73_17140</name>
</gene>
<proteinExistence type="predicted"/>
<dbReference type="EMBL" id="LPIX01000064">
    <property type="protein sequence ID" value="KWE00898.1"/>
    <property type="molecule type" value="Genomic_DNA"/>
</dbReference>
<dbReference type="Pfam" id="PF12773">
    <property type="entry name" value="DZR"/>
    <property type="match status" value="1"/>
</dbReference>
<feature type="region of interest" description="Disordered" evidence="1">
    <location>
        <begin position="53"/>
        <end position="84"/>
    </location>
</feature>
<feature type="domain" description="DZANK-type" evidence="2">
    <location>
        <begin position="3"/>
        <end position="46"/>
    </location>
</feature>
<evidence type="ECO:0000313" key="4">
    <source>
        <dbReference type="Proteomes" id="UP000062998"/>
    </source>
</evidence>
<organism evidence="3 4">
    <name type="scientific">Burkholderia ubonensis</name>
    <dbReference type="NCBI Taxonomy" id="101571"/>
    <lineage>
        <taxon>Bacteria</taxon>
        <taxon>Pseudomonadati</taxon>
        <taxon>Pseudomonadota</taxon>
        <taxon>Betaproteobacteria</taxon>
        <taxon>Burkholderiales</taxon>
        <taxon>Burkholderiaceae</taxon>
        <taxon>Burkholderia</taxon>
        <taxon>Burkholderia cepacia complex</taxon>
    </lineage>
</organism>